<evidence type="ECO:0000313" key="2">
    <source>
        <dbReference type="EMBL" id="GAX79509.1"/>
    </source>
</evidence>
<name>A0A250X9C9_9CHLO</name>
<organism evidence="2 3">
    <name type="scientific">Chlamydomonas eustigma</name>
    <dbReference type="NCBI Taxonomy" id="1157962"/>
    <lineage>
        <taxon>Eukaryota</taxon>
        <taxon>Viridiplantae</taxon>
        <taxon>Chlorophyta</taxon>
        <taxon>core chlorophytes</taxon>
        <taxon>Chlorophyceae</taxon>
        <taxon>CS clade</taxon>
        <taxon>Chlamydomonadales</taxon>
        <taxon>Chlamydomonadaceae</taxon>
        <taxon>Chlamydomonas</taxon>
    </lineage>
</organism>
<proteinExistence type="predicted"/>
<evidence type="ECO:0000313" key="3">
    <source>
        <dbReference type="Proteomes" id="UP000232323"/>
    </source>
</evidence>
<accession>A0A250X9C9</accession>
<feature type="compositionally biased region" description="Polar residues" evidence="1">
    <location>
        <begin position="96"/>
        <end position="106"/>
    </location>
</feature>
<dbReference type="Proteomes" id="UP000232323">
    <property type="component" value="Unassembled WGS sequence"/>
</dbReference>
<gene>
    <name evidence="2" type="ORF">CEUSTIGMA_g6950.t1</name>
</gene>
<keyword evidence="3" id="KW-1185">Reference proteome</keyword>
<evidence type="ECO:0000256" key="1">
    <source>
        <dbReference type="SAM" id="MobiDB-lite"/>
    </source>
</evidence>
<dbReference type="EMBL" id="BEGY01000043">
    <property type="protein sequence ID" value="GAX79509.1"/>
    <property type="molecule type" value="Genomic_DNA"/>
</dbReference>
<dbReference type="AlphaFoldDB" id="A0A250X9C9"/>
<sequence>MTDDRERFIQGALTKLPSTGSQNFSCIQRNGQKATLCLMKPIRSIPVRVDPEALAFVSDDEGPFIRDIKKTVIRMAAPGPHHASTSKPYAEPKTAVPSNKDTSGGSKRSGVAGRNEEAPPMKKTNR</sequence>
<comment type="caution">
    <text evidence="2">The sequence shown here is derived from an EMBL/GenBank/DDBJ whole genome shotgun (WGS) entry which is preliminary data.</text>
</comment>
<feature type="region of interest" description="Disordered" evidence="1">
    <location>
        <begin position="76"/>
        <end position="126"/>
    </location>
</feature>
<protein>
    <submittedName>
        <fullName evidence="2">Uncharacterized protein</fullName>
    </submittedName>
</protein>
<reference evidence="2 3" key="1">
    <citation type="submission" date="2017-08" db="EMBL/GenBank/DDBJ databases">
        <title>Acidophilic green algal genome provides insights into adaptation to an acidic environment.</title>
        <authorList>
            <person name="Hirooka S."/>
            <person name="Hirose Y."/>
            <person name="Kanesaki Y."/>
            <person name="Higuchi S."/>
            <person name="Fujiwara T."/>
            <person name="Onuma R."/>
            <person name="Era A."/>
            <person name="Ohbayashi R."/>
            <person name="Uzuka A."/>
            <person name="Nozaki H."/>
            <person name="Yoshikawa H."/>
            <person name="Miyagishima S.Y."/>
        </authorList>
    </citation>
    <scope>NUCLEOTIDE SEQUENCE [LARGE SCALE GENOMIC DNA]</scope>
    <source>
        <strain evidence="2 3">NIES-2499</strain>
    </source>
</reference>